<dbReference type="Proteomes" id="UP000593719">
    <property type="component" value="Chromosome"/>
</dbReference>
<dbReference type="AlphaFoldDB" id="A0A7M1B4J4"/>
<gene>
    <name evidence="1" type="ORF">FJR45_12205</name>
</gene>
<protein>
    <submittedName>
        <fullName evidence="1">Uncharacterized protein</fullName>
    </submittedName>
</protein>
<sequence>MPIDLERFDSFKNTDLRSLEVISPTHLRLVLAVQDAARDYDWITVALDFTEVTDARLLEQSKLQFINMSDGASLLHVDKEFAFGIGACYNIQAIKNSTLYIISKDLKYKEGQF</sequence>
<proteinExistence type="predicted"/>
<reference evidence="1 2" key="1">
    <citation type="submission" date="2019-06" db="EMBL/GenBank/DDBJ databases">
        <title>Sulfurimonas gotlandica sp. nov., a chemoautotrophic and psychrotolerant epsilonproteobacterium isolated from a pelagic redoxcline, and an emended description of the genus Sulfurimonas.</title>
        <authorList>
            <person name="Wang S."/>
            <person name="Jiang L."/>
            <person name="Shao Z."/>
        </authorList>
    </citation>
    <scope>NUCLEOTIDE SEQUENCE [LARGE SCALE GENOMIC DNA]</scope>
    <source>
        <strain evidence="1 2">S2-6</strain>
    </source>
</reference>
<evidence type="ECO:0000313" key="1">
    <source>
        <dbReference type="EMBL" id="QOP44659.1"/>
    </source>
</evidence>
<accession>A0A7M1B4J4</accession>
<keyword evidence="2" id="KW-1185">Reference proteome</keyword>
<evidence type="ECO:0000313" key="2">
    <source>
        <dbReference type="Proteomes" id="UP000593719"/>
    </source>
</evidence>
<name>A0A7M1B4J4_9BACT</name>
<dbReference type="KEGG" id="ssei:FJR45_12205"/>
<dbReference type="EMBL" id="CP041235">
    <property type="protein sequence ID" value="QOP44659.1"/>
    <property type="molecule type" value="Genomic_DNA"/>
</dbReference>
<organism evidence="1 2">
    <name type="scientific">Sulfurimonas sediminis</name>
    <dbReference type="NCBI Taxonomy" id="2590020"/>
    <lineage>
        <taxon>Bacteria</taxon>
        <taxon>Pseudomonadati</taxon>
        <taxon>Campylobacterota</taxon>
        <taxon>Epsilonproteobacteria</taxon>
        <taxon>Campylobacterales</taxon>
        <taxon>Sulfurimonadaceae</taxon>
        <taxon>Sulfurimonas</taxon>
    </lineage>
</organism>